<dbReference type="AlphaFoldDB" id="F4PN02"/>
<dbReference type="KEGG" id="dfa:DFA_05025"/>
<gene>
    <name evidence="1" type="ORF">DFA_05025</name>
</gene>
<dbReference type="GeneID" id="14875091"/>
<evidence type="ECO:0000313" key="2">
    <source>
        <dbReference type="Proteomes" id="UP000007797"/>
    </source>
</evidence>
<dbReference type="RefSeq" id="XP_004360746.1">
    <property type="nucleotide sequence ID" value="XM_004360689.1"/>
</dbReference>
<keyword evidence="2" id="KW-1185">Reference proteome</keyword>
<accession>F4PN02</accession>
<protein>
    <submittedName>
        <fullName evidence="1">Uncharacterized protein</fullName>
    </submittedName>
</protein>
<sequence>MTSSSPTLQSDVKTPVLFKIIQQKIVYYLLDCKVDTNKNKLSYDLVCRQWLEWIGEWVSDTFQLSFTSRKGARMCFSQPAPLVDCLLHSDLGPKYLHSLVSTDHFTGLYHKPDMASGYAPYPKPHRSTLPLITVWKAIKHIEFDSTYQKDLITMMKSSSSPRIIEAAQSFIMSLESIQNPILPRLMSDLTDLLPTLNQRVALGKSPIILHTTSSIPTSELNAFQEVVNTLTPYFQLGSMTVGCTRKLYPSKSDAFTAVTSLEITKIKTVELVSSWLTPHLFPSLQTLVIHILDDHVLKAIKENVLNQFSTITKFEYHFYNEEDY</sequence>
<organism evidence="1 2">
    <name type="scientific">Cavenderia fasciculata</name>
    <name type="common">Slime mold</name>
    <name type="synonym">Dictyostelium fasciculatum</name>
    <dbReference type="NCBI Taxonomy" id="261658"/>
    <lineage>
        <taxon>Eukaryota</taxon>
        <taxon>Amoebozoa</taxon>
        <taxon>Evosea</taxon>
        <taxon>Eumycetozoa</taxon>
        <taxon>Dictyostelia</taxon>
        <taxon>Acytosteliales</taxon>
        <taxon>Cavenderiaceae</taxon>
        <taxon>Cavenderia</taxon>
    </lineage>
</organism>
<dbReference type="Proteomes" id="UP000007797">
    <property type="component" value="Unassembled WGS sequence"/>
</dbReference>
<proteinExistence type="predicted"/>
<reference evidence="2" key="1">
    <citation type="journal article" date="2011" name="Genome Res.">
        <title>Phylogeny-wide analysis of social amoeba genomes highlights ancient origins for complex intercellular communication.</title>
        <authorList>
            <person name="Heidel A.J."/>
            <person name="Lawal H.M."/>
            <person name="Felder M."/>
            <person name="Schilde C."/>
            <person name="Helps N.R."/>
            <person name="Tunggal B."/>
            <person name="Rivero F."/>
            <person name="John U."/>
            <person name="Schleicher M."/>
            <person name="Eichinger L."/>
            <person name="Platzer M."/>
            <person name="Noegel A.A."/>
            <person name="Schaap P."/>
            <person name="Gloeckner G."/>
        </authorList>
    </citation>
    <scope>NUCLEOTIDE SEQUENCE [LARGE SCALE GENOMIC DNA]</scope>
    <source>
        <strain evidence="2">SH3</strain>
    </source>
</reference>
<name>F4PN02_CACFS</name>
<dbReference type="EMBL" id="GL883008">
    <property type="protein sequence ID" value="EGG22895.1"/>
    <property type="molecule type" value="Genomic_DNA"/>
</dbReference>
<evidence type="ECO:0000313" key="1">
    <source>
        <dbReference type="EMBL" id="EGG22895.1"/>
    </source>
</evidence>